<name>A0AA35YEN7_LACSI</name>
<dbReference type="AlphaFoldDB" id="A0AA35YEN7"/>
<keyword evidence="2" id="KW-1185">Reference proteome</keyword>
<dbReference type="EMBL" id="OX465078">
    <property type="protein sequence ID" value="CAI9271323.1"/>
    <property type="molecule type" value="Genomic_DNA"/>
</dbReference>
<dbReference type="GO" id="GO:0005657">
    <property type="term" value="C:replication fork"/>
    <property type="evidence" value="ECO:0007669"/>
    <property type="project" value="TreeGrafter"/>
</dbReference>
<organism evidence="1 2">
    <name type="scientific">Lactuca saligna</name>
    <name type="common">Willowleaf lettuce</name>
    <dbReference type="NCBI Taxonomy" id="75948"/>
    <lineage>
        <taxon>Eukaryota</taxon>
        <taxon>Viridiplantae</taxon>
        <taxon>Streptophyta</taxon>
        <taxon>Embryophyta</taxon>
        <taxon>Tracheophyta</taxon>
        <taxon>Spermatophyta</taxon>
        <taxon>Magnoliopsida</taxon>
        <taxon>eudicotyledons</taxon>
        <taxon>Gunneridae</taxon>
        <taxon>Pentapetalae</taxon>
        <taxon>asterids</taxon>
        <taxon>campanulids</taxon>
        <taxon>Asterales</taxon>
        <taxon>Asteraceae</taxon>
        <taxon>Cichorioideae</taxon>
        <taxon>Cichorieae</taxon>
        <taxon>Lactucinae</taxon>
        <taxon>Lactuca</taxon>
    </lineage>
</organism>
<proteinExistence type="predicted"/>
<gene>
    <name evidence="1" type="ORF">LSALG_LOCUS11594</name>
</gene>
<dbReference type="SUPFAM" id="SSF52540">
    <property type="entry name" value="P-loop containing nucleoside triphosphate hydrolases"/>
    <property type="match status" value="1"/>
</dbReference>
<protein>
    <recommendedName>
        <fullName evidence="3">ATP-dependent DNA helicase</fullName>
    </recommendedName>
</protein>
<evidence type="ECO:0000313" key="1">
    <source>
        <dbReference type="EMBL" id="CAI9271323.1"/>
    </source>
</evidence>
<dbReference type="PANTHER" id="PTHR23274:SF51">
    <property type="entry name" value="OS03G0423850 PROTEIN"/>
    <property type="match status" value="1"/>
</dbReference>
<dbReference type="FunFam" id="3.40.50.300:FF:002884">
    <property type="entry name" value="ATP-dependent DNA helicase"/>
    <property type="match status" value="1"/>
</dbReference>
<evidence type="ECO:0008006" key="3">
    <source>
        <dbReference type="Google" id="ProtNLM"/>
    </source>
</evidence>
<dbReference type="CDD" id="cd18809">
    <property type="entry name" value="SF1_C_RecD"/>
    <property type="match status" value="1"/>
</dbReference>
<reference evidence="1" key="1">
    <citation type="submission" date="2023-04" db="EMBL/GenBank/DDBJ databases">
        <authorList>
            <person name="Vijverberg K."/>
            <person name="Xiong W."/>
            <person name="Schranz E."/>
        </authorList>
    </citation>
    <scope>NUCLEOTIDE SEQUENCE</scope>
</reference>
<evidence type="ECO:0000313" key="2">
    <source>
        <dbReference type="Proteomes" id="UP001177003"/>
    </source>
</evidence>
<dbReference type="GO" id="GO:0006260">
    <property type="term" value="P:DNA replication"/>
    <property type="evidence" value="ECO:0007669"/>
    <property type="project" value="TreeGrafter"/>
</dbReference>
<sequence>MRKQFPIRLCFAMTINKAQRQTIPYVGIYLPEPVFSHGQLYVALSRGVSRCNTKVLVKPNENSKGDGVYTANVVYKETCYLQLWFVSSTSKLTRHQEFPLDLSQIIHDPSFSFISFFIDLLHHIVFGLPINTIASTQSLYLSTPSLLSLATITLSNSLLLYLASAQPTTSDWFRHHHQLSPPTKASKGRRSCPTITLSTINASIVVWSLHLACVFFYIKFNLAKGWCCCLLTLQ</sequence>
<dbReference type="PANTHER" id="PTHR23274">
    <property type="entry name" value="DNA HELICASE-RELATED"/>
    <property type="match status" value="1"/>
</dbReference>
<dbReference type="Proteomes" id="UP001177003">
    <property type="component" value="Chromosome 2"/>
</dbReference>
<dbReference type="InterPro" id="IPR027417">
    <property type="entry name" value="P-loop_NTPase"/>
</dbReference>
<accession>A0AA35YEN7</accession>